<evidence type="ECO:0000313" key="2">
    <source>
        <dbReference type="EMBL" id="KAK6358656.1"/>
    </source>
</evidence>
<gene>
    <name evidence="2" type="ORF">TWF730_007979</name>
</gene>
<accession>A0AAV9VCN2</accession>
<keyword evidence="3" id="KW-1185">Reference proteome</keyword>
<dbReference type="AlphaFoldDB" id="A0AAV9VCN2"/>
<sequence>MRFFKTFLTFTAVTASVVSALTATQIQDLYANSGNNGGPAAKSGSLSYQSRFKSLAETANGVTDVASAEEATPIIVKGLRSFLETTTSDAREIRSSKRLLLTEEPTVLLRWKSFKGAEADFAAALVKNKEHFAGASDASNQIVEQLEALRAFNSKNRQDMIRVSTSIRQGMAYTSNWREVDQSIKQAIAALKS</sequence>
<evidence type="ECO:0000256" key="1">
    <source>
        <dbReference type="SAM" id="SignalP"/>
    </source>
</evidence>
<evidence type="ECO:0000313" key="3">
    <source>
        <dbReference type="Proteomes" id="UP001373714"/>
    </source>
</evidence>
<dbReference type="EMBL" id="JAVHNS010000004">
    <property type="protein sequence ID" value="KAK6358656.1"/>
    <property type="molecule type" value="Genomic_DNA"/>
</dbReference>
<feature type="chain" id="PRO_5043339757" evidence="1">
    <location>
        <begin position="21"/>
        <end position="193"/>
    </location>
</feature>
<name>A0AAV9VCN2_9PEZI</name>
<dbReference type="Proteomes" id="UP001373714">
    <property type="component" value="Unassembled WGS sequence"/>
</dbReference>
<comment type="caution">
    <text evidence="2">The sequence shown here is derived from an EMBL/GenBank/DDBJ whole genome shotgun (WGS) entry which is preliminary data.</text>
</comment>
<keyword evidence="1" id="KW-0732">Signal</keyword>
<protein>
    <submittedName>
        <fullName evidence="2">Uncharacterized protein</fullName>
    </submittedName>
</protein>
<organism evidence="2 3">
    <name type="scientific">Orbilia blumenaviensis</name>
    <dbReference type="NCBI Taxonomy" id="1796055"/>
    <lineage>
        <taxon>Eukaryota</taxon>
        <taxon>Fungi</taxon>
        <taxon>Dikarya</taxon>
        <taxon>Ascomycota</taxon>
        <taxon>Pezizomycotina</taxon>
        <taxon>Orbiliomycetes</taxon>
        <taxon>Orbiliales</taxon>
        <taxon>Orbiliaceae</taxon>
        <taxon>Orbilia</taxon>
    </lineage>
</organism>
<proteinExistence type="predicted"/>
<reference evidence="2 3" key="1">
    <citation type="submission" date="2019-10" db="EMBL/GenBank/DDBJ databases">
        <authorList>
            <person name="Palmer J.M."/>
        </authorList>
    </citation>
    <scope>NUCLEOTIDE SEQUENCE [LARGE SCALE GENOMIC DNA]</scope>
    <source>
        <strain evidence="2 3">TWF730</strain>
    </source>
</reference>
<feature type="signal peptide" evidence="1">
    <location>
        <begin position="1"/>
        <end position="20"/>
    </location>
</feature>